<protein>
    <submittedName>
        <fullName evidence="6">Sulfotransferase 1C2-like</fullName>
    </submittedName>
</protein>
<dbReference type="RefSeq" id="XP_005175872.1">
    <property type="nucleotide sequence ID" value="XM_005175815.3"/>
</dbReference>
<organism evidence="4">
    <name type="scientific">Musca domestica</name>
    <name type="common">House fly</name>
    <dbReference type="NCBI Taxonomy" id="7370"/>
    <lineage>
        <taxon>Eukaryota</taxon>
        <taxon>Metazoa</taxon>
        <taxon>Ecdysozoa</taxon>
        <taxon>Arthropoda</taxon>
        <taxon>Hexapoda</taxon>
        <taxon>Insecta</taxon>
        <taxon>Pterygota</taxon>
        <taxon>Neoptera</taxon>
        <taxon>Endopterygota</taxon>
        <taxon>Diptera</taxon>
        <taxon>Brachycera</taxon>
        <taxon>Muscomorpha</taxon>
        <taxon>Muscoidea</taxon>
        <taxon>Muscidae</taxon>
        <taxon>Musca</taxon>
    </lineage>
</organism>
<evidence type="ECO:0000313" key="6">
    <source>
        <dbReference type="RefSeq" id="XP_005175872.1"/>
    </source>
</evidence>
<dbReference type="Gene3D" id="3.40.50.300">
    <property type="entry name" value="P-loop containing nucleotide triphosphate hydrolases"/>
    <property type="match status" value="1"/>
</dbReference>
<dbReference type="EnsemblMetazoa" id="MDOA013834-RA">
    <property type="protein sequence ID" value="MDOA013834-PA"/>
    <property type="gene ID" value="MDOA013834"/>
</dbReference>
<comment type="similarity">
    <text evidence="1">Belongs to the sulfotransferase 1 family.</text>
</comment>
<dbReference type="eggNOG" id="KOG1584">
    <property type="taxonomic scope" value="Eukaryota"/>
</dbReference>
<dbReference type="OrthoDB" id="205623at2759"/>
<dbReference type="GO" id="GO:0008146">
    <property type="term" value="F:sulfotransferase activity"/>
    <property type="evidence" value="ECO:0007669"/>
    <property type="project" value="InterPro"/>
</dbReference>
<dbReference type="VEuPathDB" id="VectorBase:MDOA013834"/>
<name>A0A1I8NCN7_MUSDO</name>
<dbReference type="GeneID" id="101895814"/>
<dbReference type="Proteomes" id="UP001652621">
    <property type="component" value="Unplaced"/>
</dbReference>
<dbReference type="AlphaFoldDB" id="A0A1I8NCN7"/>
<sequence length="321" mass="37687">MFISRPKKAKSPELMEFAANGKDIPLAENWLENWCSLYPIFDAVLENVLQFEVRSEDVFLVTFMKSGSTWMQEMAWMLLNDLDYEQSGSTHLSQRSPFLEAQGIRPYFGNEIERCNAMPSPRLIKSHLQSNLLPQQIWKKKAKIIYVARNCKDVIVSSYHFQKDTGLIDDTTLENFVDDFINNDVLYGGYWQHVLNFWKMRNESNIFFVTYEEMKRDLRGVIERLSEFLEKPKLKDDQMQKLLEHLSFNKMKENPLVNTTGILKLKLPSVNENFEFMRRGIVGSFKDELTPELQAKIDEWSRQILAQHGLTETEIYSQMIN</sequence>
<evidence type="ECO:0000313" key="5">
    <source>
        <dbReference type="Proteomes" id="UP001652621"/>
    </source>
</evidence>
<reference evidence="6" key="2">
    <citation type="submission" date="2025-04" db="UniProtKB">
        <authorList>
            <consortium name="RefSeq"/>
        </authorList>
    </citation>
    <scope>IDENTIFICATION</scope>
    <source>
        <strain evidence="6">Aabys</strain>
    </source>
</reference>
<dbReference type="InterPro" id="IPR027417">
    <property type="entry name" value="P-loop_NTPase"/>
</dbReference>
<dbReference type="KEGG" id="mde:101895814"/>
<dbReference type="InterPro" id="IPR000863">
    <property type="entry name" value="Sulfotransferase_dom"/>
</dbReference>
<gene>
    <name evidence="4" type="primary">101895814</name>
    <name evidence="6" type="synonym">LOC101895814</name>
</gene>
<evidence type="ECO:0000313" key="4">
    <source>
        <dbReference type="EnsemblMetazoa" id="MDOA013834-PA"/>
    </source>
</evidence>
<dbReference type="VEuPathDB" id="VectorBase:MDOMA2_011338"/>
<dbReference type="PANTHER" id="PTHR11783">
    <property type="entry name" value="SULFOTRANSFERASE SULT"/>
    <property type="match status" value="1"/>
</dbReference>
<dbReference type="Pfam" id="PF00685">
    <property type="entry name" value="Sulfotransfer_1"/>
    <property type="match status" value="1"/>
</dbReference>
<keyword evidence="5" id="KW-1185">Reference proteome</keyword>
<dbReference type="SUPFAM" id="SSF52540">
    <property type="entry name" value="P-loop containing nucleoside triphosphate hydrolases"/>
    <property type="match status" value="1"/>
</dbReference>
<reference evidence="4" key="1">
    <citation type="submission" date="2020-05" db="UniProtKB">
        <authorList>
            <consortium name="EnsemblMetazoa"/>
        </authorList>
    </citation>
    <scope>IDENTIFICATION</scope>
    <source>
        <strain evidence="4">Aabys</strain>
    </source>
</reference>
<evidence type="ECO:0000259" key="3">
    <source>
        <dbReference type="Pfam" id="PF00685"/>
    </source>
</evidence>
<feature type="domain" description="Sulfotransferase" evidence="3">
    <location>
        <begin position="56"/>
        <end position="307"/>
    </location>
</feature>
<evidence type="ECO:0000256" key="1">
    <source>
        <dbReference type="ARBA" id="ARBA00005771"/>
    </source>
</evidence>
<proteinExistence type="inferred from homology"/>
<keyword evidence="2" id="KW-0808">Transferase</keyword>
<evidence type="ECO:0000256" key="2">
    <source>
        <dbReference type="ARBA" id="ARBA00022679"/>
    </source>
</evidence>
<accession>A0A1I8NCN7</accession>